<dbReference type="Proteomes" id="UP000235619">
    <property type="component" value="Unassembled WGS sequence"/>
</dbReference>
<accession>A0A2N7PM88</accession>
<organism evidence="1 3">
    <name type="scientific">Thermodesulfobacterium geofontis</name>
    <dbReference type="NCBI Taxonomy" id="1295609"/>
    <lineage>
        <taxon>Bacteria</taxon>
        <taxon>Pseudomonadati</taxon>
        <taxon>Thermodesulfobacteriota</taxon>
        <taxon>Thermodesulfobacteria</taxon>
        <taxon>Thermodesulfobacteriales</taxon>
        <taxon>Thermodesulfobacteriaceae</taxon>
        <taxon>Thermodesulfobacterium</taxon>
    </lineage>
</organism>
<evidence type="ECO:0000313" key="4">
    <source>
        <dbReference type="Proteomes" id="UP000235619"/>
    </source>
</evidence>
<dbReference type="EMBL" id="PNJD01000451">
    <property type="protein sequence ID" value="PMP93735.1"/>
    <property type="molecule type" value="Genomic_DNA"/>
</dbReference>
<dbReference type="EMBL" id="PNIK01000091">
    <property type="protein sequence ID" value="PMP65730.1"/>
    <property type="molecule type" value="Genomic_DNA"/>
</dbReference>
<comment type="caution">
    <text evidence="1">The sequence shown here is derived from an EMBL/GenBank/DDBJ whole genome shotgun (WGS) entry which is preliminary data.</text>
</comment>
<dbReference type="Proteomes" id="UP000235460">
    <property type="component" value="Unassembled WGS sequence"/>
</dbReference>
<protein>
    <submittedName>
        <fullName evidence="1">Uncharacterized protein</fullName>
    </submittedName>
</protein>
<evidence type="ECO:0000313" key="3">
    <source>
        <dbReference type="Proteomes" id="UP000235460"/>
    </source>
</evidence>
<dbReference type="AlphaFoldDB" id="A0A2N7PM88"/>
<evidence type="ECO:0000313" key="2">
    <source>
        <dbReference type="EMBL" id="PMP93735.1"/>
    </source>
</evidence>
<reference evidence="3 4" key="1">
    <citation type="submission" date="2018-01" db="EMBL/GenBank/DDBJ databases">
        <title>Metagenomic assembled genomes from two thermal pools in the Uzon Caldera, Kamchatka, Russia.</title>
        <authorList>
            <person name="Wilkins L."/>
            <person name="Ettinger C."/>
        </authorList>
    </citation>
    <scope>NUCLEOTIDE SEQUENCE [LARGE SCALE GENOMIC DNA]</scope>
    <source>
        <strain evidence="2">ARK-04</strain>
        <strain evidence="1">ZAV-08</strain>
    </source>
</reference>
<name>A0A2N7PM88_9BACT</name>
<sequence length="75" mass="8761">MLKEKFILNYRREHPKIGKEKLKPVVDRYCKEKGIKCISVSTIGRIIKVFEGKGLLRWEERSKLSYYASNLSSGN</sequence>
<proteinExistence type="predicted"/>
<evidence type="ECO:0000313" key="1">
    <source>
        <dbReference type="EMBL" id="PMP65730.1"/>
    </source>
</evidence>
<gene>
    <name evidence="2" type="ORF">C0169_07450</name>
    <name evidence="1" type="ORF">C0190_06315</name>
</gene>